<dbReference type="InterPro" id="IPR015797">
    <property type="entry name" value="NUDIX_hydrolase-like_dom_sf"/>
</dbReference>
<dbReference type="Pfam" id="PF00293">
    <property type="entry name" value="NUDIX"/>
    <property type="match status" value="1"/>
</dbReference>
<keyword evidence="2 3" id="KW-0378">Hydrolase</keyword>
<evidence type="ECO:0000313" key="6">
    <source>
        <dbReference type="EMBL" id="MFD1737806.1"/>
    </source>
</evidence>
<dbReference type="PROSITE" id="PS51747">
    <property type="entry name" value="CYT_DCMP_DEAMINASES_2"/>
    <property type="match status" value="1"/>
</dbReference>
<name>A0ABW4LRW3_9BACI</name>
<dbReference type="RefSeq" id="WP_377929026.1">
    <property type="nucleotide sequence ID" value="NZ_JBHUEM010000024.1"/>
</dbReference>
<proteinExistence type="inferred from homology"/>
<evidence type="ECO:0000259" key="4">
    <source>
        <dbReference type="PROSITE" id="PS51462"/>
    </source>
</evidence>
<keyword evidence="7" id="KW-1185">Reference proteome</keyword>
<evidence type="ECO:0000259" key="5">
    <source>
        <dbReference type="PROSITE" id="PS51747"/>
    </source>
</evidence>
<gene>
    <name evidence="6" type="ORF">ACFSCX_14815</name>
</gene>
<evidence type="ECO:0000256" key="1">
    <source>
        <dbReference type="ARBA" id="ARBA00001946"/>
    </source>
</evidence>
<comment type="cofactor">
    <cofactor evidence="1">
        <name>Mg(2+)</name>
        <dbReference type="ChEBI" id="CHEBI:18420"/>
    </cofactor>
</comment>
<comment type="caution">
    <text evidence="6">The sequence shown here is derived from an EMBL/GenBank/DDBJ whole genome shotgun (WGS) entry which is preliminary data.</text>
</comment>
<dbReference type="PANTHER" id="PTHR43046">
    <property type="entry name" value="GDP-MANNOSE MANNOSYL HYDROLASE"/>
    <property type="match status" value="1"/>
</dbReference>
<reference evidence="7" key="1">
    <citation type="journal article" date="2019" name="Int. J. Syst. Evol. Microbiol.">
        <title>The Global Catalogue of Microorganisms (GCM) 10K type strain sequencing project: providing services to taxonomists for standard genome sequencing and annotation.</title>
        <authorList>
            <consortium name="The Broad Institute Genomics Platform"/>
            <consortium name="The Broad Institute Genome Sequencing Center for Infectious Disease"/>
            <person name="Wu L."/>
            <person name="Ma J."/>
        </authorList>
    </citation>
    <scope>NUCLEOTIDE SEQUENCE [LARGE SCALE GENOMIC DNA]</scope>
    <source>
        <strain evidence="7">CCUG 49339</strain>
    </source>
</reference>
<dbReference type="SUPFAM" id="SSF53927">
    <property type="entry name" value="Cytidine deaminase-like"/>
    <property type="match status" value="1"/>
</dbReference>
<dbReference type="InterPro" id="IPR000086">
    <property type="entry name" value="NUDIX_hydrolase_dom"/>
</dbReference>
<dbReference type="InterPro" id="IPR020476">
    <property type="entry name" value="Nudix_hydrolase"/>
</dbReference>
<feature type="domain" description="Nudix hydrolase" evidence="4">
    <location>
        <begin position="211"/>
        <end position="343"/>
    </location>
</feature>
<comment type="similarity">
    <text evidence="3">Belongs to the Nudix hydrolase family.</text>
</comment>
<dbReference type="CDD" id="cd01285">
    <property type="entry name" value="nucleoside_deaminase"/>
    <property type="match status" value="1"/>
</dbReference>
<dbReference type="EMBL" id="JBHUEM010000024">
    <property type="protein sequence ID" value="MFD1737806.1"/>
    <property type="molecule type" value="Genomic_DNA"/>
</dbReference>
<dbReference type="Proteomes" id="UP001597214">
    <property type="component" value="Unassembled WGS sequence"/>
</dbReference>
<dbReference type="PANTHER" id="PTHR43046:SF14">
    <property type="entry name" value="MUTT_NUDIX FAMILY PROTEIN"/>
    <property type="match status" value="1"/>
</dbReference>
<dbReference type="PRINTS" id="PR00502">
    <property type="entry name" value="NUDIXFAMILY"/>
</dbReference>
<dbReference type="Pfam" id="PF00383">
    <property type="entry name" value="dCMP_cyt_deam_1"/>
    <property type="match status" value="1"/>
</dbReference>
<evidence type="ECO:0000256" key="3">
    <source>
        <dbReference type="RuleBase" id="RU003476"/>
    </source>
</evidence>
<dbReference type="InterPro" id="IPR016193">
    <property type="entry name" value="Cytidine_deaminase-like"/>
</dbReference>
<evidence type="ECO:0000256" key="2">
    <source>
        <dbReference type="ARBA" id="ARBA00022801"/>
    </source>
</evidence>
<organism evidence="6 7">
    <name type="scientific">Bacillus salitolerans</name>
    <dbReference type="NCBI Taxonomy" id="1437434"/>
    <lineage>
        <taxon>Bacteria</taxon>
        <taxon>Bacillati</taxon>
        <taxon>Bacillota</taxon>
        <taxon>Bacilli</taxon>
        <taxon>Bacillales</taxon>
        <taxon>Bacillaceae</taxon>
        <taxon>Bacillus</taxon>
    </lineage>
</organism>
<dbReference type="Gene3D" id="3.40.140.10">
    <property type="entry name" value="Cytidine Deaminase, domain 2"/>
    <property type="match status" value="1"/>
</dbReference>
<dbReference type="InterPro" id="IPR002125">
    <property type="entry name" value="CMP_dCMP_dom"/>
</dbReference>
<dbReference type="SUPFAM" id="SSF55811">
    <property type="entry name" value="Nudix"/>
    <property type="match status" value="1"/>
</dbReference>
<dbReference type="PROSITE" id="PS00893">
    <property type="entry name" value="NUDIX_BOX"/>
    <property type="match status" value="1"/>
</dbReference>
<protein>
    <submittedName>
        <fullName evidence="6">NUDIX domain-containing protein</fullName>
    </submittedName>
</protein>
<dbReference type="Gene3D" id="3.90.79.10">
    <property type="entry name" value="Nucleoside Triphosphate Pyrophosphohydrolase"/>
    <property type="match status" value="1"/>
</dbReference>
<accession>A0ABW4LRW3</accession>
<evidence type="ECO:0000313" key="7">
    <source>
        <dbReference type="Proteomes" id="UP001597214"/>
    </source>
</evidence>
<dbReference type="InterPro" id="IPR020084">
    <property type="entry name" value="NUDIX_hydrolase_CS"/>
</dbReference>
<feature type="domain" description="CMP/dCMP-type deaminase" evidence="5">
    <location>
        <begin position="4"/>
        <end position="121"/>
    </location>
</feature>
<sequence>MKWSSIPYLWQQAYEVAWESFLEGARPIGALVVNDVGEIVSRGKSSVFKETSDSVVFHNELAHAEVNALLKIDNRVHKYVKGFTLYSTLEPCPLCFSAFYMSGIRNLKYGAKDKYGGSTNLKDTTPYLSLKPITIEGPICHLENLSILLQYYYDYSIQYVKAHSVHDAMAEEYPRAIQLAKQWVEEKKLKDPHHYTIEHVYEMMREDLVQLNRPRACGAIILDDHILMVKIQHGDRIFWTLPGGGLEAGESFEDAVRREMKEEVNLDVRVGEYICTYEYSHGECKIFLADIVGSVVPKLGYDPELPLDKQALQEVKWWPIDEMKDDYEVSMVLKAVDGSISRK</sequence>
<dbReference type="PROSITE" id="PS51462">
    <property type="entry name" value="NUDIX"/>
    <property type="match status" value="1"/>
</dbReference>